<evidence type="ECO:0000313" key="1">
    <source>
        <dbReference type="EMBL" id="CAG8637225.1"/>
    </source>
</evidence>
<sequence length="190" mass="21347">MNTAQEYPTLLFPLNLRKQRQKKALSKHYDGGGKRRRKWEMALAQYFPCEAAIPPTIEGGGLQADKSPHTCKEEERMVRGKAEKIPFLPAPPEDGKQMLLYREIKDIYGLFLGLDNVGGGDGTMDTGWWAIRAKVVVAVATDNGGGGQRTMMTIDKVKQYEKEIAILVASYRTEVQAKIATGITYKWDYF</sequence>
<organism evidence="1 2">
    <name type="scientific">Paraglomus brasilianum</name>
    <dbReference type="NCBI Taxonomy" id="144538"/>
    <lineage>
        <taxon>Eukaryota</taxon>
        <taxon>Fungi</taxon>
        <taxon>Fungi incertae sedis</taxon>
        <taxon>Mucoromycota</taxon>
        <taxon>Glomeromycotina</taxon>
        <taxon>Glomeromycetes</taxon>
        <taxon>Paraglomerales</taxon>
        <taxon>Paraglomeraceae</taxon>
        <taxon>Paraglomus</taxon>
    </lineage>
</organism>
<gene>
    <name evidence="1" type="ORF">PBRASI_LOCUS9577</name>
</gene>
<proteinExistence type="predicted"/>
<dbReference type="AlphaFoldDB" id="A0A9N9GVE7"/>
<comment type="caution">
    <text evidence="1">The sequence shown here is derived from an EMBL/GenBank/DDBJ whole genome shotgun (WGS) entry which is preliminary data.</text>
</comment>
<reference evidence="1" key="1">
    <citation type="submission" date="2021-06" db="EMBL/GenBank/DDBJ databases">
        <authorList>
            <person name="Kallberg Y."/>
            <person name="Tangrot J."/>
            <person name="Rosling A."/>
        </authorList>
    </citation>
    <scope>NUCLEOTIDE SEQUENCE</scope>
    <source>
        <strain evidence="1">BR232B</strain>
    </source>
</reference>
<keyword evidence="2" id="KW-1185">Reference proteome</keyword>
<accession>A0A9N9GVE7</accession>
<name>A0A9N9GVE7_9GLOM</name>
<dbReference type="EMBL" id="CAJVPI010002163">
    <property type="protein sequence ID" value="CAG8637225.1"/>
    <property type="molecule type" value="Genomic_DNA"/>
</dbReference>
<dbReference type="Proteomes" id="UP000789739">
    <property type="component" value="Unassembled WGS sequence"/>
</dbReference>
<evidence type="ECO:0000313" key="2">
    <source>
        <dbReference type="Proteomes" id="UP000789739"/>
    </source>
</evidence>
<feature type="non-terminal residue" evidence="1">
    <location>
        <position position="190"/>
    </location>
</feature>
<protein>
    <submittedName>
        <fullName evidence="1">7806_t:CDS:1</fullName>
    </submittedName>
</protein>